<dbReference type="GO" id="GO:0005524">
    <property type="term" value="F:ATP binding"/>
    <property type="evidence" value="ECO:0007669"/>
    <property type="project" value="UniProtKB-KW"/>
</dbReference>
<dbReference type="GO" id="GO:0051082">
    <property type="term" value="F:unfolded protein binding"/>
    <property type="evidence" value="ECO:0007669"/>
    <property type="project" value="TreeGrafter"/>
</dbReference>
<protein>
    <submittedName>
        <fullName evidence="8">Uncharacterized protein</fullName>
    </submittedName>
</protein>
<feature type="signal peptide" evidence="5">
    <location>
        <begin position="1"/>
        <end position="18"/>
    </location>
</feature>
<dbReference type="InterPro" id="IPR008271">
    <property type="entry name" value="Ser/Thr_kinase_AS"/>
</dbReference>
<gene>
    <name evidence="8" type="ORF">D9758_018048</name>
</gene>
<comment type="caution">
    <text evidence="8">The sequence shown here is derived from an EMBL/GenBank/DDBJ whole genome shotgun (WGS) entry which is preliminary data.</text>
</comment>
<dbReference type="InterPro" id="IPR038357">
    <property type="entry name" value="KEN_sf"/>
</dbReference>
<proteinExistence type="predicted"/>
<dbReference type="InterPro" id="IPR000719">
    <property type="entry name" value="Prot_kinase_dom"/>
</dbReference>
<dbReference type="EMBL" id="JAACJM010000479">
    <property type="protein sequence ID" value="KAF5317470.1"/>
    <property type="molecule type" value="Genomic_DNA"/>
</dbReference>
<dbReference type="SMART" id="SM00220">
    <property type="entry name" value="S_TKc"/>
    <property type="match status" value="1"/>
</dbReference>
<dbReference type="AlphaFoldDB" id="A0A8H5EYP3"/>
<evidence type="ECO:0000256" key="2">
    <source>
        <dbReference type="ARBA" id="ARBA00022741"/>
    </source>
</evidence>
<dbReference type="PROSITE" id="PS50011">
    <property type="entry name" value="PROTEIN_KINASE_DOM"/>
    <property type="match status" value="1"/>
</dbReference>
<evidence type="ECO:0000256" key="4">
    <source>
        <dbReference type="SAM" id="MobiDB-lite"/>
    </source>
</evidence>
<feature type="region of interest" description="Disordered" evidence="4">
    <location>
        <begin position="338"/>
        <end position="369"/>
    </location>
</feature>
<dbReference type="Gene3D" id="1.10.510.10">
    <property type="entry name" value="Transferase(Phosphotransferase) domain 1"/>
    <property type="match status" value="1"/>
</dbReference>
<dbReference type="CDD" id="cd10422">
    <property type="entry name" value="RNase_Ire1"/>
    <property type="match status" value="1"/>
</dbReference>
<dbReference type="InterPro" id="IPR010513">
    <property type="entry name" value="KEN_dom"/>
</dbReference>
<accession>A0A8H5EYP3</accession>
<dbReference type="GO" id="GO:0004521">
    <property type="term" value="F:RNA endonuclease activity"/>
    <property type="evidence" value="ECO:0007669"/>
    <property type="project" value="InterPro"/>
</dbReference>
<keyword evidence="3" id="KW-0067">ATP-binding</keyword>
<dbReference type="InterPro" id="IPR011009">
    <property type="entry name" value="Kinase-like_dom_sf"/>
</dbReference>
<keyword evidence="2" id="KW-0547">Nucleotide-binding</keyword>
<sequence length="481" mass="52067">MYIALELCLGTLAEVVEGSSAWTPGMALNLNLDNGNGTLQGGASTFGPSVPNGKADLINIRESVMRDPKKALAQITRGLRHLHALKLVHRDIKPQNILVAKAVGKPPSKSKTNGINGSGSGGGYRMLISDFGLCKKLDVDQTSFLPTAQGAMAAGTVGWRAPEILRGEVRFDFDEIDPNNPNDASRGSTSTVTGGSVGSTVSGGSSSGKGKPTRLTKSVDIFALGCLFYYVLTGGSHPFGDRFEREVNILKGAKCLDGLERGWEGGFGSGGGGDGSDGAAEEGMEAAHLIRGMLEMESANRPDTDKILVHPFFWDAGKRLNFLQDASDRFEIMPRGELAGSTSKSASSSRISLASSKSFNGPSPYEGERDPHLIRLEQGASDIVGMDWPSRCDKVFIDNLGKFRKYDGKSVQDLLRALRNKKHHYQDLPENVKRHLGSMPEGYLSYFTRRYPKLFLHVHQAVDSSELSKEDVFRSYFESVE</sequence>
<dbReference type="InterPro" id="IPR045133">
    <property type="entry name" value="IRE1/2-like"/>
</dbReference>
<feature type="chain" id="PRO_5034824843" evidence="5">
    <location>
        <begin position="19"/>
        <end position="481"/>
    </location>
</feature>
<dbReference type="OrthoDB" id="63989at2759"/>
<dbReference type="GO" id="GO:1990604">
    <property type="term" value="C:IRE1-TRAF2-ASK1 complex"/>
    <property type="evidence" value="ECO:0007669"/>
    <property type="project" value="TreeGrafter"/>
</dbReference>
<name>A0A8H5EYP3_9AGAR</name>
<dbReference type="Pfam" id="PF00069">
    <property type="entry name" value="Pkinase"/>
    <property type="match status" value="1"/>
</dbReference>
<dbReference type="PROSITE" id="PS00108">
    <property type="entry name" value="PROTEIN_KINASE_ST"/>
    <property type="match status" value="1"/>
</dbReference>
<evidence type="ECO:0000259" key="7">
    <source>
        <dbReference type="PROSITE" id="PS51392"/>
    </source>
</evidence>
<keyword evidence="9" id="KW-1185">Reference proteome</keyword>
<feature type="region of interest" description="Disordered" evidence="4">
    <location>
        <begin position="175"/>
        <end position="212"/>
    </location>
</feature>
<dbReference type="SMART" id="SM00580">
    <property type="entry name" value="PUG"/>
    <property type="match status" value="1"/>
</dbReference>
<evidence type="ECO:0000313" key="9">
    <source>
        <dbReference type="Proteomes" id="UP000559256"/>
    </source>
</evidence>
<feature type="compositionally biased region" description="Low complexity" evidence="4">
    <location>
        <begin position="187"/>
        <end position="210"/>
    </location>
</feature>
<dbReference type="Pfam" id="PF06479">
    <property type="entry name" value="Ribonuc_2-5A"/>
    <property type="match status" value="1"/>
</dbReference>
<dbReference type="GO" id="GO:0004674">
    <property type="term" value="F:protein serine/threonine kinase activity"/>
    <property type="evidence" value="ECO:0007669"/>
    <property type="project" value="InterPro"/>
</dbReference>
<feature type="domain" description="Protein kinase" evidence="6">
    <location>
        <begin position="1"/>
        <end position="313"/>
    </location>
</feature>
<reference evidence="8 9" key="1">
    <citation type="journal article" date="2020" name="ISME J.">
        <title>Uncovering the hidden diversity of litter-decomposition mechanisms in mushroom-forming fungi.</title>
        <authorList>
            <person name="Floudas D."/>
            <person name="Bentzer J."/>
            <person name="Ahren D."/>
            <person name="Johansson T."/>
            <person name="Persson P."/>
            <person name="Tunlid A."/>
        </authorList>
    </citation>
    <scope>NUCLEOTIDE SEQUENCE [LARGE SCALE GENOMIC DNA]</scope>
    <source>
        <strain evidence="8 9">CBS 291.85</strain>
    </source>
</reference>
<dbReference type="PANTHER" id="PTHR13954:SF6">
    <property type="entry name" value="NON-SPECIFIC SERINE_THREONINE PROTEIN KINASE"/>
    <property type="match status" value="1"/>
</dbReference>
<dbReference type="GO" id="GO:0006397">
    <property type="term" value="P:mRNA processing"/>
    <property type="evidence" value="ECO:0007669"/>
    <property type="project" value="InterPro"/>
</dbReference>
<evidence type="ECO:0000256" key="5">
    <source>
        <dbReference type="SAM" id="SignalP"/>
    </source>
</evidence>
<evidence type="ECO:0000256" key="3">
    <source>
        <dbReference type="ARBA" id="ARBA00022840"/>
    </source>
</evidence>
<feature type="domain" description="KEN" evidence="7">
    <location>
        <begin position="316"/>
        <end position="479"/>
    </location>
</feature>
<dbReference type="SUPFAM" id="SSF56112">
    <property type="entry name" value="Protein kinase-like (PK-like)"/>
    <property type="match status" value="1"/>
</dbReference>
<dbReference type="Proteomes" id="UP000559256">
    <property type="component" value="Unassembled WGS sequence"/>
</dbReference>
<dbReference type="PROSITE" id="PS51392">
    <property type="entry name" value="KEN"/>
    <property type="match status" value="1"/>
</dbReference>
<dbReference type="Gene3D" id="1.20.1440.180">
    <property type="entry name" value="KEN domain"/>
    <property type="match status" value="1"/>
</dbReference>
<dbReference type="PANTHER" id="PTHR13954">
    <property type="entry name" value="IRE1-RELATED"/>
    <property type="match status" value="1"/>
</dbReference>
<dbReference type="GO" id="GO:0036498">
    <property type="term" value="P:IRE1-mediated unfolded protein response"/>
    <property type="evidence" value="ECO:0007669"/>
    <property type="project" value="TreeGrafter"/>
</dbReference>
<organism evidence="8 9">
    <name type="scientific">Tetrapyrgos nigripes</name>
    <dbReference type="NCBI Taxonomy" id="182062"/>
    <lineage>
        <taxon>Eukaryota</taxon>
        <taxon>Fungi</taxon>
        <taxon>Dikarya</taxon>
        <taxon>Basidiomycota</taxon>
        <taxon>Agaricomycotina</taxon>
        <taxon>Agaricomycetes</taxon>
        <taxon>Agaricomycetidae</taxon>
        <taxon>Agaricales</taxon>
        <taxon>Marasmiineae</taxon>
        <taxon>Marasmiaceae</taxon>
        <taxon>Tetrapyrgos</taxon>
    </lineage>
</organism>
<evidence type="ECO:0000256" key="1">
    <source>
        <dbReference type="ARBA" id="ARBA00022729"/>
    </source>
</evidence>
<evidence type="ECO:0000259" key="6">
    <source>
        <dbReference type="PROSITE" id="PS50011"/>
    </source>
</evidence>
<keyword evidence="1 5" id="KW-0732">Signal</keyword>
<evidence type="ECO:0000313" key="8">
    <source>
        <dbReference type="EMBL" id="KAF5317470.1"/>
    </source>
</evidence>
<feature type="compositionally biased region" description="Low complexity" evidence="4">
    <location>
        <begin position="341"/>
        <end position="358"/>
    </location>
</feature>
<dbReference type="GO" id="GO:0070059">
    <property type="term" value="P:intrinsic apoptotic signaling pathway in response to endoplasmic reticulum stress"/>
    <property type="evidence" value="ECO:0007669"/>
    <property type="project" value="TreeGrafter"/>
</dbReference>